<dbReference type="GO" id="GO:0005737">
    <property type="term" value="C:cytoplasm"/>
    <property type="evidence" value="ECO:0007669"/>
    <property type="project" value="TreeGrafter"/>
</dbReference>
<keyword evidence="1" id="KW-0819">tRNA processing</keyword>
<evidence type="ECO:0000259" key="2">
    <source>
        <dbReference type="Pfam" id="PF01702"/>
    </source>
</evidence>
<gene>
    <name evidence="3" type="ORF">KC717_00150</name>
</gene>
<dbReference type="InterPro" id="IPR002616">
    <property type="entry name" value="tRNA_ribo_trans-like"/>
</dbReference>
<organism evidence="3 4">
    <name type="scientific">Candidatus Dojkabacteria bacterium</name>
    <dbReference type="NCBI Taxonomy" id="2099670"/>
    <lineage>
        <taxon>Bacteria</taxon>
        <taxon>Candidatus Dojkabacteria</taxon>
    </lineage>
</organism>
<dbReference type="PANTHER" id="PTHR46499:SF1">
    <property type="entry name" value="QUEUINE TRNA-RIBOSYLTRANSFERASE"/>
    <property type="match status" value="1"/>
</dbReference>
<proteinExistence type="predicted"/>
<comment type="caution">
    <text evidence="3">The sequence shown here is derived from an EMBL/GenBank/DDBJ whole genome shotgun (WGS) entry which is preliminary data.</text>
</comment>
<evidence type="ECO:0000313" key="3">
    <source>
        <dbReference type="EMBL" id="MCA9385037.1"/>
    </source>
</evidence>
<dbReference type="AlphaFoldDB" id="A0A955L6W7"/>
<feature type="domain" description="tRNA-guanine(15) transglycosylase-like" evidence="2">
    <location>
        <begin position="5"/>
        <end position="369"/>
    </location>
</feature>
<dbReference type="Gene3D" id="3.20.20.105">
    <property type="entry name" value="Queuine tRNA-ribosyltransferase-like"/>
    <property type="match status" value="1"/>
</dbReference>
<reference evidence="3" key="1">
    <citation type="submission" date="2020-04" db="EMBL/GenBank/DDBJ databases">
        <authorList>
            <person name="Zhang T."/>
        </authorList>
    </citation>
    <scope>NUCLEOTIDE SEQUENCE</scope>
    <source>
        <strain evidence="3">HKST-UBA11</strain>
    </source>
</reference>
<dbReference type="InterPro" id="IPR036511">
    <property type="entry name" value="TGT-like_sf"/>
</dbReference>
<accession>A0A955L6W7</accession>
<dbReference type="EMBL" id="JAGQLH010000001">
    <property type="protein sequence ID" value="MCA9385037.1"/>
    <property type="molecule type" value="Genomic_DNA"/>
</dbReference>
<evidence type="ECO:0000256" key="1">
    <source>
        <dbReference type="ARBA" id="ARBA00022694"/>
    </source>
</evidence>
<dbReference type="Proteomes" id="UP000754563">
    <property type="component" value="Unassembled WGS sequence"/>
</dbReference>
<dbReference type="PANTHER" id="PTHR46499">
    <property type="entry name" value="QUEUINE TRNA-RIBOSYLTRANSFERASE"/>
    <property type="match status" value="1"/>
</dbReference>
<dbReference type="Pfam" id="PF01702">
    <property type="entry name" value="TGT"/>
    <property type="match status" value="1"/>
</dbReference>
<dbReference type="NCBIfam" id="TIGR00449">
    <property type="entry name" value="tgt_general"/>
    <property type="match status" value="1"/>
</dbReference>
<dbReference type="InterPro" id="IPR050076">
    <property type="entry name" value="ArchSynthase1/Queuine_TRR"/>
</dbReference>
<evidence type="ECO:0000313" key="4">
    <source>
        <dbReference type="Proteomes" id="UP000754563"/>
    </source>
</evidence>
<sequence length="370" mass="42416">MKKIIDTLHGTIQTPAFLPDATYGAIKSLSFEDVEATGTESLVTTTLHLEQKLDHRYIKEFGGLHKFFNWNKPILTDSGGYQVFSLIYRNPNKRNAITDAGCSFVDYTSGKYQLLTPEISQIIQFHLGADIVTVLDVPLRNDASTADMKEAIKRNTEWAKRSKDKFLELHQLTEKDFSDPKIKRPLIGAVIQGGNNFDLRKQSAEELQEIGFDLYNFGGPPIHKEKNWYQNAPKGFNRELLEFVANLLPQDSVKYAMGIGSPDDIIYSSQVGWDIFDTVLPTRNARHGYLYVSKGYGDKSYEHYDVVHIRSKRYEFDEQPIDPLTPCDITKNISRAYLRHLIRTKDPAGWRIASIHNLMFYQNMIKQLQK</sequence>
<dbReference type="SUPFAM" id="SSF51713">
    <property type="entry name" value="tRNA-guanine transglycosylase"/>
    <property type="match status" value="1"/>
</dbReference>
<reference evidence="3" key="2">
    <citation type="journal article" date="2021" name="Microbiome">
        <title>Successional dynamics and alternative stable states in a saline activated sludge microbial community over 9 years.</title>
        <authorList>
            <person name="Wang Y."/>
            <person name="Ye J."/>
            <person name="Ju F."/>
            <person name="Liu L."/>
            <person name="Boyd J.A."/>
            <person name="Deng Y."/>
            <person name="Parks D.H."/>
            <person name="Jiang X."/>
            <person name="Yin X."/>
            <person name="Woodcroft B.J."/>
            <person name="Tyson G.W."/>
            <person name="Hugenholtz P."/>
            <person name="Polz M.F."/>
            <person name="Zhang T."/>
        </authorList>
    </citation>
    <scope>NUCLEOTIDE SEQUENCE</scope>
    <source>
        <strain evidence="3">HKST-UBA11</strain>
    </source>
</reference>
<name>A0A955L6W7_9BACT</name>
<dbReference type="GO" id="GO:0002099">
    <property type="term" value="P:tRNA wobble guanine modification"/>
    <property type="evidence" value="ECO:0007669"/>
    <property type="project" value="TreeGrafter"/>
</dbReference>
<protein>
    <submittedName>
        <fullName evidence="3">Queuine tRNA-ribosyltransferase family protein</fullName>
    </submittedName>
</protein>